<dbReference type="Proteomes" id="UP001219518">
    <property type="component" value="Unassembled WGS sequence"/>
</dbReference>
<gene>
    <name evidence="1" type="ORF">KUF71_000775</name>
</gene>
<dbReference type="PANTHER" id="PTHR35385:SF2">
    <property type="entry name" value="PROTEIN B, PUTATIVE-RELATED"/>
    <property type="match status" value="1"/>
</dbReference>
<dbReference type="PANTHER" id="PTHR35385">
    <property type="entry name" value="PROTEIN B, PUTATIVE-RELATED-RELATED"/>
    <property type="match status" value="1"/>
</dbReference>
<reference evidence="1" key="2">
    <citation type="journal article" date="2023" name="BMC Genomics">
        <title>Pest status, molecular evolution, and epigenetic factors derived from the genome assembly of Frankliniella fusca, a thysanopteran phytovirus vector.</title>
        <authorList>
            <person name="Catto M.A."/>
            <person name="Labadie P.E."/>
            <person name="Jacobson A.L."/>
            <person name="Kennedy G.G."/>
            <person name="Srinivasan R."/>
            <person name="Hunt B.G."/>
        </authorList>
    </citation>
    <scope>NUCLEOTIDE SEQUENCE</scope>
    <source>
        <strain evidence="1">PL_HMW_Pooled</strain>
    </source>
</reference>
<dbReference type="AlphaFoldDB" id="A0AAE1H5X5"/>
<keyword evidence="1" id="KW-0456">Lyase</keyword>
<organism evidence="1 2">
    <name type="scientific">Frankliniella fusca</name>
    <dbReference type="NCBI Taxonomy" id="407009"/>
    <lineage>
        <taxon>Eukaryota</taxon>
        <taxon>Metazoa</taxon>
        <taxon>Ecdysozoa</taxon>
        <taxon>Arthropoda</taxon>
        <taxon>Hexapoda</taxon>
        <taxon>Insecta</taxon>
        <taxon>Pterygota</taxon>
        <taxon>Neoptera</taxon>
        <taxon>Paraneoptera</taxon>
        <taxon>Thysanoptera</taxon>
        <taxon>Terebrantia</taxon>
        <taxon>Thripoidea</taxon>
        <taxon>Thripidae</taxon>
        <taxon>Frankliniella</taxon>
    </lineage>
</organism>
<accession>A0AAE1H5X5</accession>
<comment type="caution">
    <text evidence="1">The sequence shown here is derived from an EMBL/GenBank/DDBJ whole genome shotgun (WGS) entry which is preliminary data.</text>
</comment>
<protein>
    <submittedName>
        <fullName evidence="1">Ultraviolet N-glycosylase/AP lyase</fullName>
    </submittedName>
</protein>
<proteinExistence type="predicted"/>
<evidence type="ECO:0000313" key="2">
    <source>
        <dbReference type="Proteomes" id="UP001219518"/>
    </source>
</evidence>
<dbReference type="EMBL" id="JAHWGI010000439">
    <property type="protein sequence ID" value="KAK3915431.1"/>
    <property type="molecule type" value="Genomic_DNA"/>
</dbReference>
<name>A0AAE1H5X5_9NEOP</name>
<sequence>MHTQHNHYQLSFDAMSFLRATKETTEIFRQYFEDGHGPAASSRLHELKLEMEDDGFVKIGNSAINPKMTIVQHWYRLWKELKYGDDSDPLTKLEEKKMHYNKLGVYLDITTWPANPSLWAAIIVTPLMDRIQDSS</sequence>
<keyword evidence="2" id="KW-1185">Reference proteome</keyword>
<reference evidence="1" key="1">
    <citation type="submission" date="2021-07" db="EMBL/GenBank/DDBJ databases">
        <authorList>
            <person name="Catto M.A."/>
            <person name="Jacobson A."/>
            <person name="Kennedy G."/>
            <person name="Labadie P."/>
            <person name="Hunt B.G."/>
            <person name="Srinivasan R."/>
        </authorList>
    </citation>
    <scope>NUCLEOTIDE SEQUENCE</scope>
    <source>
        <strain evidence="1">PL_HMW_Pooled</strain>
        <tissue evidence="1">Head</tissue>
    </source>
</reference>
<dbReference type="GO" id="GO:0016829">
    <property type="term" value="F:lyase activity"/>
    <property type="evidence" value="ECO:0007669"/>
    <property type="project" value="UniProtKB-KW"/>
</dbReference>
<evidence type="ECO:0000313" key="1">
    <source>
        <dbReference type="EMBL" id="KAK3915431.1"/>
    </source>
</evidence>